<organism evidence="1">
    <name type="scientific">Oryza punctata</name>
    <name type="common">Red rice</name>
    <dbReference type="NCBI Taxonomy" id="4537"/>
    <lineage>
        <taxon>Eukaryota</taxon>
        <taxon>Viridiplantae</taxon>
        <taxon>Streptophyta</taxon>
        <taxon>Embryophyta</taxon>
        <taxon>Tracheophyta</taxon>
        <taxon>Spermatophyta</taxon>
        <taxon>Magnoliopsida</taxon>
        <taxon>Liliopsida</taxon>
        <taxon>Poales</taxon>
        <taxon>Poaceae</taxon>
        <taxon>BOP clade</taxon>
        <taxon>Oryzoideae</taxon>
        <taxon>Oryzeae</taxon>
        <taxon>Oryzinae</taxon>
        <taxon>Oryza</taxon>
    </lineage>
</organism>
<proteinExistence type="predicted"/>
<evidence type="ECO:0000313" key="1">
    <source>
        <dbReference type="EnsemblPlants" id="OPUNC12G09490.1"/>
    </source>
</evidence>
<dbReference type="AlphaFoldDB" id="A0A0E0MLZ5"/>
<sequence length="78" mass="8564">MTSLLSNFVAMQSRAWAVDQLDAEVADDMVPMKLAKPVVVAITLPQWRWWQRSRDVGGAVVLAVPVLLGGEPEQLPAH</sequence>
<accession>A0A0E0MLZ5</accession>
<dbReference type="EnsemblPlants" id="OPUNC12G09490.1">
    <property type="protein sequence ID" value="OPUNC12G09490.1"/>
    <property type="gene ID" value="OPUNC12G09490"/>
</dbReference>
<reference evidence="1" key="1">
    <citation type="submission" date="2015-04" db="UniProtKB">
        <authorList>
            <consortium name="EnsemblPlants"/>
        </authorList>
    </citation>
    <scope>IDENTIFICATION</scope>
</reference>
<name>A0A0E0MLZ5_ORYPU</name>
<reference evidence="1" key="2">
    <citation type="submission" date="2018-05" db="EMBL/GenBank/DDBJ databases">
        <title>OpunRS2 (Oryza punctata Reference Sequence Version 2).</title>
        <authorList>
            <person name="Zhang J."/>
            <person name="Kudrna D."/>
            <person name="Lee S."/>
            <person name="Talag J."/>
            <person name="Welchert J."/>
            <person name="Wing R.A."/>
        </authorList>
    </citation>
    <scope>NUCLEOTIDE SEQUENCE [LARGE SCALE GENOMIC DNA]</scope>
</reference>
<dbReference type="Proteomes" id="UP000026962">
    <property type="component" value="Chromosome 12"/>
</dbReference>
<dbReference type="HOGENOM" id="CLU_2626219_0_0_1"/>
<dbReference type="Gramene" id="OPUNC12G09490.1">
    <property type="protein sequence ID" value="OPUNC12G09490.1"/>
    <property type="gene ID" value="OPUNC12G09490"/>
</dbReference>
<protein>
    <submittedName>
        <fullName evidence="1">Uncharacterized protein</fullName>
    </submittedName>
</protein>
<keyword evidence="2" id="KW-1185">Reference proteome</keyword>
<evidence type="ECO:0000313" key="2">
    <source>
        <dbReference type="Proteomes" id="UP000026962"/>
    </source>
</evidence>